<comment type="caution">
    <text evidence="3">The sequence shown here is derived from an EMBL/GenBank/DDBJ whole genome shotgun (WGS) entry which is preliminary data.</text>
</comment>
<feature type="domain" description="C-type lectin" evidence="1">
    <location>
        <begin position="111"/>
        <end position="259"/>
    </location>
</feature>
<dbReference type="InterPro" id="IPR016186">
    <property type="entry name" value="C-type_lectin-like/link_sf"/>
</dbReference>
<evidence type="ECO:0000259" key="2">
    <source>
        <dbReference type="SMART" id="SM00605"/>
    </source>
</evidence>
<evidence type="ECO:0000313" key="4">
    <source>
        <dbReference type="Proteomes" id="UP000230233"/>
    </source>
</evidence>
<accession>A0A2G5V4I3</accession>
<dbReference type="EMBL" id="PDUG01000002">
    <property type="protein sequence ID" value="PIC46688.1"/>
    <property type="molecule type" value="Genomic_DNA"/>
</dbReference>
<evidence type="ECO:0008006" key="5">
    <source>
        <dbReference type="Google" id="ProtNLM"/>
    </source>
</evidence>
<organism evidence="3 4">
    <name type="scientific">Caenorhabditis nigoni</name>
    <dbReference type="NCBI Taxonomy" id="1611254"/>
    <lineage>
        <taxon>Eukaryota</taxon>
        <taxon>Metazoa</taxon>
        <taxon>Ecdysozoa</taxon>
        <taxon>Nematoda</taxon>
        <taxon>Chromadorea</taxon>
        <taxon>Rhabditida</taxon>
        <taxon>Rhabditina</taxon>
        <taxon>Rhabditomorpha</taxon>
        <taxon>Rhabditoidea</taxon>
        <taxon>Rhabditidae</taxon>
        <taxon>Peloderinae</taxon>
        <taxon>Caenorhabditis</taxon>
    </lineage>
</organism>
<dbReference type="SUPFAM" id="SSF56436">
    <property type="entry name" value="C-type lectin-like"/>
    <property type="match status" value="1"/>
</dbReference>
<dbReference type="PANTHER" id="PTHR47629">
    <property type="entry name" value="C-TYPE LECTIN-RELATED"/>
    <property type="match status" value="1"/>
</dbReference>
<proteinExistence type="predicted"/>
<sequence length="263" mass="29714">MMLVFGKVANFDLSKGTVKSEKNCINDCYKQANCFVAYMNSNGNCLSFNYNYTKNLTVTETNRSNGLKVAFKITVNLNECPSYDQLETIVGENDESILWKRTRNGWTFKRCIDDWKVFNRSDTSAVCMRTFNLTEGVSKNESIQFCEEMGFKLTGVASVAESQWILERMNARGLQVWQGYWIDGERNTSTVFNSNDFIWADGYTTGNSALVPSNFFVSGRDHGVPENCLNVFKLDYSDTRTINDVPCGDTVKPWGAACGYPLI</sequence>
<name>A0A2G5V4I3_9PELO</name>
<dbReference type="SMART" id="SM00605">
    <property type="entry name" value="CW"/>
    <property type="match status" value="1"/>
</dbReference>
<dbReference type="Pfam" id="PF08277">
    <property type="entry name" value="PAN_3"/>
    <property type="match status" value="1"/>
</dbReference>
<dbReference type="PANTHER" id="PTHR47629:SF5">
    <property type="entry name" value="C-TYPE LECTIN-RELATED"/>
    <property type="match status" value="1"/>
</dbReference>
<gene>
    <name evidence="3" type="primary">Cnig_chr_II.g6297</name>
    <name evidence="3" type="ORF">B9Z55_006297</name>
</gene>
<dbReference type="STRING" id="1611254.A0A2G5V4I3"/>
<feature type="domain" description="PAN-3" evidence="2">
    <location>
        <begin position="1"/>
        <end position="108"/>
    </location>
</feature>
<keyword evidence="4" id="KW-1185">Reference proteome</keyword>
<evidence type="ECO:0000313" key="3">
    <source>
        <dbReference type="EMBL" id="PIC46688.1"/>
    </source>
</evidence>
<dbReference type="OrthoDB" id="5841182at2759"/>
<dbReference type="Proteomes" id="UP000230233">
    <property type="component" value="Chromosome II"/>
</dbReference>
<protein>
    <recommendedName>
        <fullName evidence="5">PAN-3 domain-containing protein</fullName>
    </recommendedName>
</protein>
<dbReference type="InterPro" id="IPR006583">
    <property type="entry name" value="PAN-3_domain"/>
</dbReference>
<dbReference type="Gene3D" id="3.10.100.10">
    <property type="entry name" value="Mannose-Binding Protein A, subunit A"/>
    <property type="match status" value="1"/>
</dbReference>
<dbReference type="InterPro" id="IPR001304">
    <property type="entry name" value="C-type_lectin-like"/>
</dbReference>
<dbReference type="AlphaFoldDB" id="A0A2G5V4I3"/>
<dbReference type="SMART" id="SM00034">
    <property type="entry name" value="CLECT"/>
    <property type="match status" value="1"/>
</dbReference>
<reference evidence="4" key="1">
    <citation type="submission" date="2017-10" db="EMBL/GenBank/DDBJ databases">
        <title>Rapid genome shrinkage in a self-fertile nematode reveals novel sperm competition proteins.</title>
        <authorList>
            <person name="Yin D."/>
            <person name="Schwarz E.M."/>
            <person name="Thomas C.G."/>
            <person name="Felde R.L."/>
            <person name="Korf I.F."/>
            <person name="Cutter A.D."/>
            <person name="Schartner C.M."/>
            <person name="Ralston E.J."/>
            <person name="Meyer B.J."/>
            <person name="Haag E.S."/>
        </authorList>
    </citation>
    <scope>NUCLEOTIDE SEQUENCE [LARGE SCALE GENOMIC DNA]</scope>
    <source>
        <strain evidence="4">JU1422</strain>
    </source>
</reference>
<dbReference type="InterPro" id="IPR016187">
    <property type="entry name" value="CTDL_fold"/>
</dbReference>
<evidence type="ECO:0000259" key="1">
    <source>
        <dbReference type="SMART" id="SM00034"/>
    </source>
</evidence>